<keyword evidence="2 4" id="KW-0732">Signal</keyword>
<organism evidence="7 8">
    <name type="scientific">Oceanicoccus sagamiensis</name>
    <dbReference type="NCBI Taxonomy" id="716816"/>
    <lineage>
        <taxon>Bacteria</taxon>
        <taxon>Pseudomonadati</taxon>
        <taxon>Pseudomonadota</taxon>
        <taxon>Gammaproteobacteria</taxon>
        <taxon>Cellvibrionales</taxon>
        <taxon>Spongiibacteraceae</taxon>
        <taxon>Oceanicoccus</taxon>
    </lineage>
</organism>
<dbReference type="InterPro" id="IPR005653">
    <property type="entry name" value="OstA-like_N"/>
</dbReference>
<dbReference type="Pfam" id="PF03968">
    <property type="entry name" value="LptD_N"/>
    <property type="match status" value="1"/>
</dbReference>
<evidence type="ECO:0000256" key="5">
    <source>
        <dbReference type="SAM" id="MobiDB-lite"/>
    </source>
</evidence>
<feature type="chain" id="PRO_5013417318" description="Lipopolysaccharide export system protein LptA" evidence="4">
    <location>
        <begin position="24"/>
        <end position="185"/>
    </location>
</feature>
<protein>
    <recommendedName>
        <fullName evidence="4">Lipopolysaccharide export system protein LptA</fullName>
    </recommendedName>
</protein>
<accession>A0A1X9NCI2</accession>
<evidence type="ECO:0000313" key="8">
    <source>
        <dbReference type="Proteomes" id="UP000193450"/>
    </source>
</evidence>
<dbReference type="Proteomes" id="UP000193450">
    <property type="component" value="Chromosome"/>
</dbReference>
<comment type="function">
    <text evidence="4">Involved in the assembly of lipopolysaccharide (LPS). Required for the translocation of LPS from the inner membrane to the outer membrane. May form a bridge between the inner membrane and the outer membrane, via interactions with LptC and LptD, thereby facilitating LPS transfer across the periplasm.</text>
</comment>
<feature type="signal peptide" evidence="4">
    <location>
        <begin position="1"/>
        <end position="23"/>
    </location>
</feature>
<dbReference type="GO" id="GO:0001530">
    <property type="term" value="F:lipopolysaccharide binding"/>
    <property type="evidence" value="ECO:0007669"/>
    <property type="project" value="InterPro"/>
</dbReference>
<reference evidence="7 8" key="1">
    <citation type="submission" date="2016-11" db="EMBL/GenBank/DDBJ databases">
        <title>Trade-off between light-utilization and light-protection in marine flavobacteria.</title>
        <authorList>
            <person name="Kumagai Y."/>
        </authorList>
    </citation>
    <scope>NUCLEOTIDE SEQUENCE [LARGE SCALE GENOMIC DNA]</scope>
    <source>
        <strain evidence="7 8">NBRC 107125</strain>
    </source>
</reference>
<dbReference type="InterPro" id="IPR052037">
    <property type="entry name" value="LPS_export_LptA"/>
</dbReference>
<evidence type="ECO:0000256" key="1">
    <source>
        <dbReference type="ARBA" id="ARBA00022448"/>
    </source>
</evidence>
<sequence length="185" mass="20249" precursor="true">MRHRLSYTLATLVLALLHQTSMALPEDSKLPINIQSDRASQKTNTDGEITEYFGNVLMTQGSLKISGDHIVVRSKNRKVISIVALGKPAHFEQQSDPAKAPIKADANKLDYRLKQDTVILSDNASIEQNGTTVTGQKIEYNIASEQVKAQGGKDESSRVQMVLIPETSSDTEASPTTENNNSKQP</sequence>
<feature type="compositionally biased region" description="Polar residues" evidence="5">
    <location>
        <begin position="166"/>
        <end position="185"/>
    </location>
</feature>
<feature type="domain" description="Organic solvent tolerance-like N-terminal" evidence="6">
    <location>
        <begin position="34"/>
        <end position="145"/>
    </location>
</feature>
<gene>
    <name evidence="4" type="primary">lptA</name>
    <name evidence="7" type="ORF">BST96_12485</name>
</gene>
<evidence type="ECO:0000256" key="2">
    <source>
        <dbReference type="ARBA" id="ARBA00022729"/>
    </source>
</evidence>
<dbReference type="AlphaFoldDB" id="A0A1X9NCI2"/>
<comment type="subcellular location">
    <subcellularLocation>
        <location evidence="4">Periplasm</location>
    </subcellularLocation>
</comment>
<comment type="similarity">
    <text evidence="4">Belongs to the LptA family.</text>
</comment>
<evidence type="ECO:0000256" key="4">
    <source>
        <dbReference type="HAMAP-Rule" id="MF_01914"/>
    </source>
</evidence>
<feature type="region of interest" description="Disordered" evidence="5">
    <location>
        <begin position="148"/>
        <end position="185"/>
    </location>
</feature>
<dbReference type="PANTHER" id="PTHR36504">
    <property type="entry name" value="LIPOPOLYSACCHARIDE EXPORT SYSTEM PROTEIN LPTA"/>
    <property type="match status" value="1"/>
</dbReference>
<dbReference type="NCBIfam" id="TIGR03002">
    <property type="entry name" value="outer_YhbN_LptA"/>
    <property type="match status" value="1"/>
</dbReference>
<evidence type="ECO:0000259" key="6">
    <source>
        <dbReference type="Pfam" id="PF03968"/>
    </source>
</evidence>
<dbReference type="GO" id="GO:0030288">
    <property type="term" value="C:outer membrane-bounded periplasmic space"/>
    <property type="evidence" value="ECO:0007669"/>
    <property type="project" value="TreeGrafter"/>
</dbReference>
<evidence type="ECO:0000313" key="7">
    <source>
        <dbReference type="EMBL" id="ARN74861.1"/>
    </source>
</evidence>
<evidence type="ECO:0000256" key="3">
    <source>
        <dbReference type="ARBA" id="ARBA00022764"/>
    </source>
</evidence>
<keyword evidence="3 4" id="KW-0574">Periplasm</keyword>
<comment type="subunit">
    <text evidence="4">Component of the lipopolysaccharide transport and assembly complex.</text>
</comment>
<dbReference type="KEGG" id="osg:BST96_12485"/>
<dbReference type="GO" id="GO:0043165">
    <property type="term" value="P:Gram-negative-bacterium-type cell outer membrane assembly"/>
    <property type="evidence" value="ECO:0007669"/>
    <property type="project" value="UniProtKB-UniRule"/>
</dbReference>
<dbReference type="STRING" id="716816.BST96_12485"/>
<dbReference type="GO" id="GO:0015920">
    <property type="term" value="P:lipopolysaccharide transport"/>
    <property type="evidence" value="ECO:0007669"/>
    <property type="project" value="UniProtKB-UniRule"/>
</dbReference>
<dbReference type="HAMAP" id="MF_01914">
    <property type="entry name" value="LPS_assembly_LptA"/>
    <property type="match status" value="1"/>
</dbReference>
<dbReference type="GO" id="GO:0009279">
    <property type="term" value="C:cell outer membrane"/>
    <property type="evidence" value="ECO:0007669"/>
    <property type="project" value="TreeGrafter"/>
</dbReference>
<keyword evidence="1 4" id="KW-0813">Transport</keyword>
<dbReference type="Gene3D" id="2.60.450.10">
    <property type="entry name" value="Lipopolysaccharide (LPS) transport protein A like domain"/>
    <property type="match status" value="1"/>
</dbReference>
<dbReference type="GO" id="GO:0017089">
    <property type="term" value="F:glycolipid transfer activity"/>
    <property type="evidence" value="ECO:0007669"/>
    <property type="project" value="TreeGrafter"/>
</dbReference>
<dbReference type="InterPro" id="IPR014340">
    <property type="entry name" value="LptA"/>
</dbReference>
<proteinExistence type="inferred from homology"/>
<dbReference type="EMBL" id="CP019343">
    <property type="protein sequence ID" value="ARN74861.1"/>
    <property type="molecule type" value="Genomic_DNA"/>
</dbReference>
<dbReference type="PANTHER" id="PTHR36504:SF1">
    <property type="entry name" value="LIPOPOLYSACCHARIDE EXPORT SYSTEM PROTEIN LPTA"/>
    <property type="match status" value="1"/>
</dbReference>
<name>A0A1X9NCI2_9GAMM</name>
<keyword evidence="8" id="KW-1185">Reference proteome</keyword>